<dbReference type="KEGG" id="dcb:C3Y92_04215"/>
<name>A0A4P6HMZ4_9BACT</name>
<dbReference type="GO" id="GO:0016788">
    <property type="term" value="F:hydrolase activity, acting on ester bonds"/>
    <property type="evidence" value="ECO:0007669"/>
    <property type="project" value="UniProtKB-ARBA"/>
</dbReference>
<proteinExistence type="predicted"/>
<reference evidence="2 3" key="1">
    <citation type="submission" date="2018-02" db="EMBL/GenBank/DDBJ databases">
        <title>Genome sequence of Desulfovibrio carbinolicus DSM 3852.</title>
        <authorList>
            <person name="Wilbanks E."/>
            <person name="Skennerton C.T."/>
            <person name="Orphan V.J."/>
        </authorList>
    </citation>
    <scope>NUCLEOTIDE SEQUENCE [LARGE SCALE GENOMIC DNA]</scope>
    <source>
        <strain evidence="2 3">DSM 3852</strain>
    </source>
</reference>
<dbReference type="Gene3D" id="3.40.50.1110">
    <property type="entry name" value="SGNH hydrolase"/>
    <property type="match status" value="1"/>
</dbReference>
<dbReference type="InterPro" id="IPR036514">
    <property type="entry name" value="SGNH_hydro_sf"/>
</dbReference>
<feature type="chain" id="PRO_5020279521" description="AlgX/AlgJ SGNH hydrolase-like domain-containing protein" evidence="1">
    <location>
        <begin position="29"/>
        <end position="363"/>
    </location>
</feature>
<protein>
    <recommendedName>
        <fullName evidence="4">AlgX/AlgJ SGNH hydrolase-like domain-containing protein</fullName>
    </recommendedName>
</protein>
<dbReference type="OrthoDB" id="5445403at2"/>
<dbReference type="Proteomes" id="UP000293296">
    <property type="component" value="Chromosome"/>
</dbReference>
<dbReference type="SUPFAM" id="SSF52266">
    <property type="entry name" value="SGNH hydrolase"/>
    <property type="match status" value="1"/>
</dbReference>
<keyword evidence="1" id="KW-0732">Signal</keyword>
<keyword evidence="3" id="KW-1185">Reference proteome</keyword>
<feature type="signal peptide" evidence="1">
    <location>
        <begin position="1"/>
        <end position="28"/>
    </location>
</feature>
<evidence type="ECO:0000313" key="3">
    <source>
        <dbReference type="Proteomes" id="UP000293296"/>
    </source>
</evidence>
<evidence type="ECO:0000313" key="2">
    <source>
        <dbReference type="EMBL" id="QAZ66488.1"/>
    </source>
</evidence>
<sequence>MLQSIRSLPRLLLLGLAALLLGTASGRAEEFPPDPVFQQIAANRDAYGQVVFIFGDSVVMLCNLTEVDFSAIKENANDQAYMVSAMADLMRDQEKIKGKGSDPLWPMHSLASSMNFQFAAAGLLDTPDGGDTVPAARLVAAYGGALGQPFPKEVEARAAKLAALAKDGVIRDGDVVILEDAGFHGQDPDVYEANWLALGRAVLENVGAAVILCDMFDAIPDGSIMGVPAEAFRFEALFPSKVPEGKRSHNQALRAAAAKLAALPNSKGKVTLLDLRPRMDAFKAALTAALGGEAIMPEGIHPSPWGMAFMGREYLRAAGLAPQLTNPAPYVDMLAVNADRLSQPSRPAPADKARPFIEAWIVP</sequence>
<gene>
    <name evidence="2" type="ORF">C3Y92_04215</name>
</gene>
<organism evidence="2 3">
    <name type="scientific">Solidesulfovibrio carbinolicus</name>
    <dbReference type="NCBI Taxonomy" id="296842"/>
    <lineage>
        <taxon>Bacteria</taxon>
        <taxon>Pseudomonadati</taxon>
        <taxon>Thermodesulfobacteriota</taxon>
        <taxon>Desulfovibrionia</taxon>
        <taxon>Desulfovibrionales</taxon>
        <taxon>Desulfovibrionaceae</taxon>
        <taxon>Solidesulfovibrio</taxon>
    </lineage>
</organism>
<evidence type="ECO:0000256" key="1">
    <source>
        <dbReference type="SAM" id="SignalP"/>
    </source>
</evidence>
<dbReference type="RefSeq" id="WP_129349797.1">
    <property type="nucleotide sequence ID" value="NZ_CP026538.1"/>
</dbReference>
<dbReference type="AlphaFoldDB" id="A0A4P6HMZ4"/>
<evidence type="ECO:0008006" key="4">
    <source>
        <dbReference type="Google" id="ProtNLM"/>
    </source>
</evidence>
<accession>A0A4P6HMZ4</accession>
<dbReference type="EMBL" id="CP026538">
    <property type="protein sequence ID" value="QAZ66488.1"/>
    <property type="molecule type" value="Genomic_DNA"/>
</dbReference>